<dbReference type="Gene3D" id="1.10.3420.10">
    <property type="entry name" value="putative ntp pyrophosphohydrolase like domain"/>
    <property type="match status" value="1"/>
</dbReference>
<reference evidence="2 3" key="1">
    <citation type="submission" date="2019-02" db="EMBL/GenBank/DDBJ databases">
        <title>Complete genome sequence of Burkholderia cenocepacia phage BcepSauron.</title>
        <authorList>
            <person name="Park K."/>
            <person name="Gonzalez C."/>
            <person name="Liu M."/>
            <person name="Gill J."/>
        </authorList>
    </citation>
    <scope>NUCLEOTIDE SEQUENCE [LARGE SCALE GENOMIC DNA]</scope>
</reference>
<accession>A0A482MN23</accession>
<name>A0A482MN23_9CAUD</name>
<dbReference type="InterPro" id="IPR023292">
    <property type="entry name" value="NTP_PyroPHydrolase-like_dom_sf"/>
</dbReference>
<gene>
    <name evidence="2" type="ORF">BcepSauron_100</name>
</gene>
<evidence type="ECO:0000313" key="2">
    <source>
        <dbReference type="EMBL" id="QBQ74480.1"/>
    </source>
</evidence>
<evidence type="ECO:0000256" key="1">
    <source>
        <dbReference type="SAM" id="MobiDB-lite"/>
    </source>
</evidence>
<dbReference type="EMBL" id="MK552141">
    <property type="protein sequence ID" value="QBQ74480.1"/>
    <property type="molecule type" value="Genomic_DNA"/>
</dbReference>
<organism evidence="2 3">
    <name type="scientific">Burkholderia phage BcepSauron</name>
    <dbReference type="NCBI Taxonomy" id="2530033"/>
    <lineage>
        <taxon>Viruses</taxon>
        <taxon>Duplodnaviria</taxon>
        <taxon>Heunggongvirae</taxon>
        <taxon>Uroviricota</taxon>
        <taxon>Caudoviricetes</taxon>
        <taxon>Sarumanvirus</taxon>
        <taxon>Sarumanvirus bcepsauron</taxon>
    </lineage>
</organism>
<feature type="region of interest" description="Disordered" evidence="1">
    <location>
        <begin position="304"/>
        <end position="332"/>
    </location>
</feature>
<proteinExistence type="predicted"/>
<keyword evidence="3" id="KW-1185">Reference proteome</keyword>
<dbReference type="GO" id="GO:0016740">
    <property type="term" value="F:transferase activity"/>
    <property type="evidence" value="ECO:0007669"/>
    <property type="project" value="UniProtKB-KW"/>
</dbReference>
<dbReference type="Proteomes" id="UP000301424">
    <property type="component" value="Segment"/>
</dbReference>
<keyword evidence="2" id="KW-0808">Transferase</keyword>
<protein>
    <submittedName>
        <fullName evidence="2">Acetyltransferase</fullName>
    </submittedName>
</protein>
<sequence length="332" mass="37227">MDLKEYNHVVGSAARDFAASGLEIGHFFPWAVLKMNRMYGLPVNREPTLNGLGESPVERITGFLKTLEEEMHEGREILAFLVFREWVKKKQKPTHEQLVALSEKVGVPGARISNLVALMQKAMQPTIALDANTVYEDPERLFHENVMQNIDEEALVMIADWLGDMNVYNRSEALKFGIPLEEVLHCIMGSNFTKLNPDGTATKNEHGKVLKGPNFRAPEEHIRATLFGRKELQDEYIELHDRLEALSALTAPVLLSPTETLFEAEAEVAQQRVFDTARDEEAHAAASAARDALKLPPATELRASWDTDSLPTTIPDDDVEVPEHYGNTDVFK</sequence>
<evidence type="ECO:0000313" key="3">
    <source>
        <dbReference type="Proteomes" id="UP000301424"/>
    </source>
</evidence>